<evidence type="ECO:0000313" key="4">
    <source>
        <dbReference type="WBParaSite" id="TCNE_0000896501-mRNA-1"/>
    </source>
</evidence>
<name>A0A183UKE5_TOXCA</name>
<protein>
    <submittedName>
        <fullName evidence="2 4">Uncharacterized protein</fullName>
    </submittedName>
</protein>
<evidence type="ECO:0000256" key="1">
    <source>
        <dbReference type="SAM" id="MobiDB-lite"/>
    </source>
</evidence>
<evidence type="ECO:0000313" key="3">
    <source>
        <dbReference type="Proteomes" id="UP000050794"/>
    </source>
</evidence>
<dbReference type="EMBL" id="UYWY01020042">
    <property type="protein sequence ID" value="VDM40286.1"/>
    <property type="molecule type" value="Genomic_DNA"/>
</dbReference>
<evidence type="ECO:0000313" key="2">
    <source>
        <dbReference type="EMBL" id="VDM40286.1"/>
    </source>
</evidence>
<feature type="compositionally biased region" description="Polar residues" evidence="1">
    <location>
        <begin position="44"/>
        <end position="57"/>
    </location>
</feature>
<proteinExistence type="predicted"/>
<organism evidence="3 4">
    <name type="scientific">Toxocara canis</name>
    <name type="common">Canine roundworm</name>
    <dbReference type="NCBI Taxonomy" id="6265"/>
    <lineage>
        <taxon>Eukaryota</taxon>
        <taxon>Metazoa</taxon>
        <taxon>Ecdysozoa</taxon>
        <taxon>Nematoda</taxon>
        <taxon>Chromadorea</taxon>
        <taxon>Rhabditida</taxon>
        <taxon>Spirurina</taxon>
        <taxon>Ascaridomorpha</taxon>
        <taxon>Ascaridoidea</taxon>
        <taxon>Toxocaridae</taxon>
        <taxon>Toxocara</taxon>
    </lineage>
</organism>
<dbReference type="AlphaFoldDB" id="A0A183UKE5"/>
<feature type="region of interest" description="Disordered" evidence="1">
    <location>
        <begin position="42"/>
        <end position="63"/>
    </location>
</feature>
<reference evidence="4" key="1">
    <citation type="submission" date="2016-06" db="UniProtKB">
        <authorList>
            <consortium name="WormBaseParasite"/>
        </authorList>
    </citation>
    <scope>IDENTIFICATION</scope>
</reference>
<dbReference type="Proteomes" id="UP000050794">
    <property type="component" value="Unassembled WGS sequence"/>
</dbReference>
<dbReference type="WBParaSite" id="TCNE_0000896501-mRNA-1">
    <property type="protein sequence ID" value="TCNE_0000896501-mRNA-1"/>
    <property type="gene ID" value="TCNE_0000896501"/>
</dbReference>
<reference evidence="2 3" key="2">
    <citation type="submission" date="2018-11" db="EMBL/GenBank/DDBJ databases">
        <authorList>
            <consortium name="Pathogen Informatics"/>
        </authorList>
    </citation>
    <scope>NUCLEOTIDE SEQUENCE [LARGE SCALE GENOMIC DNA]</scope>
</reference>
<keyword evidence="3" id="KW-1185">Reference proteome</keyword>
<gene>
    <name evidence="2" type="ORF">TCNE_LOCUS8965</name>
</gene>
<accession>A0A183UKE5</accession>
<sequence>MDDEIGKSVCIKCSWKSNYPKDERGVQTDALIVREVAVEPLESSDVQTQTDNATEQSDPGKASLMPIDRRVVQTLMNALENSLHTTFLLSRLNVFHETHHVRLSLIKQFRLQQVLSTTNACFADEICQVRYIECVEWLHSARRCSEVRTVN</sequence>